<evidence type="ECO:0000256" key="2">
    <source>
        <dbReference type="SAM" id="Phobius"/>
    </source>
</evidence>
<keyword evidence="2" id="KW-0812">Transmembrane</keyword>
<feature type="transmembrane region" description="Helical" evidence="2">
    <location>
        <begin position="111"/>
        <end position="132"/>
    </location>
</feature>
<accession>A0A1H1NWG8</accession>
<feature type="transmembrane region" description="Helical" evidence="2">
    <location>
        <begin position="194"/>
        <end position="212"/>
    </location>
</feature>
<organism evidence="3 4">
    <name type="scientific">Agrococcus carbonis</name>
    <dbReference type="NCBI Taxonomy" id="684552"/>
    <lineage>
        <taxon>Bacteria</taxon>
        <taxon>Bacillati</taxon>
        <taxon>Actinomycetota</taxon>
        <taxon>Actinomycetes</taxon>
        <taxon>Micrococcales</taxon>
        <taxon>Microbacteriaceae</taxon>
        <taxon>Agrococcus</taxon>
    </lineage>
</organism>
<evidence type="ECO:0000313" key="3">
    <source>
        <dbReference type="EMBL" id="SDS03331.1"/>
    </source>
</evidence>
<feature type="compositionally biased region" description="Basic and acidic residues" evidence="1">
    <location>
        <begin position="1"/>
        <end position="12"/>
    </location>
</feature>
<reference evidence="4" key="1">
    <citation type="submission" date="2016-10" db="EMBL/GenBank/DDBJ databases">
        <authorList>
            <person name="Varghese N."/>
            <person name="Submissions S."/>
        </authorList>
    </citation>
    <scope>NUCLEOTIDE SEQUENCE [LARGE SCALE GENOMIC DNA]</scope>
    <source>
        <strain evidence="4">DSM 22965</strain>
    </source>
</reference>
<keyword evidence="2" id="KW-0472">Membrane</keyword>
<dbReference type="EMBL" id="LT629734">
    <property type="protein sequence ID" value="SDS03331.1"/>
    <property type="molecule type" value="Genomic_DNA"/>
</dbReference>
<name>A0A1H1NWG8_9MICO</name>
<dbReference type="STRING" id="684552.SAMN04489719_1384"/>
<dbReference type="AlphaFoldDB" id="A0A1H1NWG8"/>
<feature type="region of interest" description="Disordered" evidence="1">
    <location>
        <begin position="1"/>
        <end position="39"/>
    </location>
</feature>
<sequence>MERRRASLERRRGCAAQERAQESEIEPRTTSPADAPATLGRGAHWLGHPQISGSIVGGIAGSAFVWVNAGALPAGWRLAAAVVWAGALAYWAWAVLIARRPVPQLARPRRSALWVYLGSVVAMVALMALGAWVVRELGRPQLQVAVVVLAVGLHFVPFAAAFVAPVFRTLGWALAAIGALGLALGAILDPVAAPAAAVVAGVVTLVLVARANRAQGVSPRSR</sequence>
<proteinExistence type="predicted"/>
<gene>
    <name evidence="3" type="ORF">SAMN04489719_1384</name>
</gene>
<feature type="transmembrane region" description="Helical" evidence="2">
    <location>
        <begin position="78"/>
        <end position="99"/>
    </location>
</feature>
<feature type="transmembrane region" description="Helical" evidence="2">
    <location>
        <begin position="144"/>
        <end position="163"/>
    </location>
</feature>
<keyword evidence="2" id="KW-1133">Transmembrane helix</keyword>
<feature type="transmembrane region" description="Helical" evidence="2">
    <location>
        <begin position="51"/>
        <end position="72"/>
    </location>
</feature>
<dbReference type="RefSeq" id="WP_157674252.1">
    <property type="nucleotide sequence ID" value="NZ_LT629734.1"/>
</dbReference>
<dbReference type="Proteomes" id="UP000199649">
    <property type="component" value="Chromosome I"/>
</dbReference>
<evidence type="ECO:0000313" key="4">
    <source>
        <dbReference type="Proteomes" id="UP000199649"/>
    </source>
</evidence>
<feature type="transmembrane region" description="Helical" evidence="2">
    <location>
        <begin position="170"/>
        <end position="188"/>
    </location>
</feature>
<keyword evidence="4" id="KW-1185">Reference proteome</keyword>
<protein>
    <submittedName>
        <fullName evidence="3">Uncharacterized protein</fullName>
    </submittedName>
</protein>
<evidence type="ECO:0000256" key="1">
    <source>
        <dbReference type="SAM" id="MobiDB-lite"/>
    </source>
</evidence>